<accession>A0ABM8W2F6</accession>
<dbReference type="EMBL" id="CAJVQB010000794">
    <property type="protein sequence ID" value="CAG8507608.1"/>
    <property type="molecule type" value="Genomic_DNA"/>
</dbReference>
<protein>
    <submittedName>
        <fullName evidence="1">3103_t:CDS:1</fullName>
    </submittedName>
</protein>
<gene>
    <name evidence="1" type="ORF">GMARGA_LOCUS2516</name>
</gene>
<reference evidence="1 2" key="1">
    <citation type="submission" date="2021-06" db="EMBL/GenBank/DDBJ databases">
        <authorList>
            <person name="Kallberg Y."/>
            <person name="Tangrot J."/>
            <person name="Rosling A."/>
        </authorList>
    </citation>
    <scope>NUCLEOTIDE SEQUENCE [LARGE SCALE GENOMIC DNA]</scope>
    <source>
        <strain evidence="1 2">120-4 pot B 10/14</strain>
    </source>
</reference>
<dbReference type="Proteomes" id="UP000789901">
    <property type="component" value="Unassembled WGS sequence"/>
</dbReference>
<name>A0ABM8W2F6_GIGMA</name>
<comment type="caution">
    <text evidence="1">The sequence shown here is derived from an EMBL/GenBank/DDBJ whole genome shotgun (WGS) entry which is preliminary data.</text>
</comment>
<evidence type="ECO:0000313" key="1">
    <source>
        <dbReference type="EMBL" id="CAG8507608.1"/>
    </source>
</evidence>
<evidence type="ECO:0000313" key="2">
    <source>
        <dbReference type="Proteomes" id="UP000789901"/>
    </source>
</evidence>
<keyword evidence="2" id="KW-1185">Reference proteome</keyword>
<proteinExistence type="predicted"/>
<sequence length="89" mass="10519">MNSLKKEVQNLREQLKERKIPTEDILQKNYINESIISRLNDEIKLLRSRENTISLENKNLKIEVGKLRKWKSDVNKEVFHCSCGLPIAR</sequence>
<organism evidence="1 2">
    <name type="scientific">Gigaspora margarita</name>
    <dbReference type="NCBI Taxonomy" id="4874"/>
    <lineage>
        <taxon>Eukaryota</taxon>
        <taxon>Fungi</taxon>
        <taxon>Fungi incertae sedis</taxon>
        <taxon>Mucoromycota</taxon>
        <taxon>Glomeromycotina</taxon>
        <taxon>Glomeromycetes</taxon>
        <taxon>Diversisporales</taxon>
        <taxon>Gigasporaceae</taxon>
        <taxon>Gigaspora</taxon>
    </lineage>
</organism>